<dbReference type="NCBIfam" id="TIGR02574">
    <property type="entry name" value="stabl_TIGR02574"/>
    <property type="match status" value="1"/>
</dbReference>
<dbReference type="EMBL" id="AE006470">
    <property type="protein sequence ID" value="AAM72748.1"/>
    <property type="molecule type" value="Genomic_DNA"/>
</dbReference>
<dbReference type="EnsemblBacteria" id="AAM72748">
    <property type="protein sequence ID" value="AAM72748"/>
    <property type="gene ID" value="CT1521"/>
</dbReference>
<evidence type="ECO:0000313" key="2">
    <source>
        <dbReference type="Proteomes" id="UP000001007"/>
    </source>
</evidence>
<name>Q8KCA3_CHLTE</name>
<dbReference type="InterPro" id="IPR013406">
    <property type="entry name" value="CHP02574_addiction_mod"/>
</dbReference>
<keyword evidence="2" id="KW-1185">Reference proteome</keyword>
<reference evidence="1 2" key="1">
    <citation type="journal article" date="2002" name="Proc. Natl. Acad. Sci. U.S.A.">
        <title>The complete genome sequence of Chlorobium tepidum TLS, a photosynthetic, anaerobic, green-sulfur bacterium.</title>
        <authorList>
            <person name="Eisen J.A."/>
            <person name="Nelson K.E."/>
            <person name="Paulsen I.T."/>
            <person name="Heidelberg J.F."/>
            <person name="Wu M."/>
            <person name="Dodson R.J."/>
            <person name="Deboy R."/>
            <person name="Gwinn M.L."/>
            <person name="Nelson W.C."/>
            <person name="Haft D.H."/>
            <person name="Hickey E.K."/>
            <person name="Peterson J.D."/>
            <person name="Durkin A.S."/>
            <person name="Kolonay J.L."/>
            <person name="Yang F."/>
            <person name="Holt I."/>
            <person name="Umayam L.A."/>
            <person name="Mason T."/>
            <person name="Brenner M."/>
            <person name="Shea T.P."/>
            <person name="Parksey D."/>
            <person name="Nierman W.C."/>
            <person name="Feldblyum T.V."/>
            <person name="Hansen C.L."/>
            <person name="Craven M.B."/>
            <person name="Radune D."/>
            <person name="Vamathevan J."/>
            <person name="Khouri H."/>
            <person name="White O."/>
            <person name="Gruber T.M."/>
            <person name="Ketchum K.A."/>
            <person name="Venter J.C."/>
            <person name="Tettelin H."/>
            <person name="Bryant D.A."/>
            <person name="Fraser C.M."/>
        </authorList>
    </citation>
    <scope>NUCLEOTIDE SEQUENCE [LARGE SCALE GENOMIC DNA]</scope>
    <source>
        <strain evidence="2">ATCC 49652 / DSM 12025 / NBRC 103806 / TLS</strain>
    </source>
</reference>
<protein>
    <submittedName>
        <fullName evidence="1">Addiction module component, TIGR02574 family</fullName>
    </submittedName>
</protein>
<gene>
    <name evidence="1" type="ordered locus">CT1521</name>
</gene>
<dbReference type="AlphaFoldDB" id="Q8KCA3"/>
<dbReference type="KEGG" id="cte:CT1521"/>
<dbReference type="HOGENOM" id="CLU_177580_2_1_10"/>
<dbReference type="Proteomes" id="UP000001007">
    <property type="component" value="Chromosome"/>
</dbReference>
<proteinExistence type="predicted"/>
<dbReference type="eggNOG" id="ENOG50303GR">
    <property type="taxonomic scope" value="Bacteria"/>
</dbReference>
<accession>Q8KCA3</accession>
<organism evidence="1 2">
    <name type="scientific">Chlorobaculum tepidum (strain ATCC 49652 / DSM 12025 / NBRC 103806 / TLS)</name>
    <name type="common">Chlorobium tepidum</name>
    <dbReference type="NCBI Taxonomy" id="194439"/>
    <lineage>
        <taxon>Bacteria</taxon>
        <taxon>Pseudomonadati</taxon>
        <taxon>Chlorobiota</taxon>
        <taxon>Chlorobiia</taxon>
        <taxon>Chlorobiales</taxon>
        <taxon>Chlorobiaceae</taxon>
        <taxon>Chlorobaculum</taxon>
    </lineage>
</organism>
<sequence>MTASAEKIMNDALRLTPVERAEMIERLFQSFDNHRKAEIDAAWAAEFESRLDAYKEGKIKASPVEEVMARINKR</sequence>
<evidence type="ECO:0000313" key="1">
    <source>
        <dbReference type="EMBL" id="AAM72748.1"/>
    </source>
</evidence>
<dbReference type="Pfam" id="PF09720">
    <property type="entry name" value="Unstab_antitox"/>
    <property type="match status" value="1"/>
</dbReference>
<dbReference type="OrthoDB" id="5472101at2"/>
<dbReference type="STRING" id="194439.CT1521"/>